<organism evidence="2 9">
    <name type="scientific">Phytophthora fragariae</name>
    <dbReference type="NCBI Taxonomy" id="53985"/>
    <lineage>
        <taxon>Eukaryota</taxon>
        <taxon>Sar</taxon>
        <taxon>Stramenopiles</taxon>
        <taxon>Oomycota</taxon>
        <taxon>Peronosporomycetes</taxon>
        <taxon>Peronosporales</taxon>
        <taxon>Peronosporaceae</taxon>
        <taxon>Phytophthora</taxon>
    </lineage>
</organism>
<dbReference type="EMBL" id="QXFZ01005453">
    <property type="protein sequence ID" value="KAE9060883.1"/>
    <property type="molecule type" value="Genomic_DNA"/>
</dbReference>
<comment type="caution">
    <text evidence="2">The sequence shown here is derived from an EMBL/GenBank/DDBJ whole genome shotgun (WGS) entry which is preliminary data.</text>
</comment>
<evidence type="ECO:0000313" key="9">
    <source>
        <dbReference type="Proteomes" id="UP000460718"/>
    </source>
</evidence>
<feature type="non-terminal residue" evidence="2">
    <location>
        <position position="1"/>
    </location>
</feature>
<evidence type="ECO:0000313" key="2">
    <source>
        <dbReference type="EMBL" id="KAE8963292.1"/>
    </source>
</evidence>
<gene>
    <name evidence="5" type="ORF">PF001_g30958</name>
    <name evidence="4" type="ORF">PF004_g28838</name>
    <name evidence="3" type="ORF">PF007_g30448</name>
    <name evidence="1" type="ORF">PF009_g28610</name>
    <name evidence="2" type="ORF">PF011_g29085</name>
</gene>
<dbReference type="Proteomes" id="UP000437068">
    <property type="component" value="Unassembled WGS sequence"/>
</dbReference>
<dbReference type="EMBL" id="QXFW01005059">
    <property type="protein sequence ID" value="KAE8963292.1"/>
    <property type="molecule type" value="Genomic_DNA"/>
</dbReference>
<evidence type="ECO:0000313" key="3">
    <source>
        <dbReference type="EMBL" id="KAE9060883.1"/>
    </source>
</evidence>
<protein>
    <submittedName>
        <fullName evidence="2">Uncharacterized protein</fullName>
    </submittedName>
</protein>
<evidence type="ECO:0000313" key="6">
    <source>
        <dbReference type="Proteomes" id="UP000429523"/>
    </source>
</evidence>
<dbReference type="Proteomes" id="UP000476176">
    <property type="component" value="Unassembled WGS sequence"/>
</dbReference>
<evidence type="ECO:0000313" key="8">
    <source>
        <dbReference type="Proteomes" id="UP000441208"/>
    </source>
</evidence>
<dbReference type="EMBL" id="QXGE01006419">
    <property type="protein sequence ID" value="KAE9265277.1"/>
    <property type="molecule type" value="Genomic_DNA"/>
</dbReference>
<proteinExistence type="predicted"/>
<dbReference type="EMBL" id="QXGF01003655">
    <property type="protein sequence ID" value="KAE8921101.1"/>
    <property type="molecule type" value="Genomic_DNA"/>
</dbReference>
<dbReference type="Proteomes" id="UP000441208">
    <property type="component" value="Unassembled WGS sequence"/>
</dbReference>
<dbReference type="EMBL" id="QXGC01004878">
    <property type="protein sequence ID" value="KAE9167393.1"/>
    <property type="molecule type" value="Genomic_DNA"/>
</dbReference>
<name>A0A6A3H2H0_9STRA</name>
<accession>A0A6A3H2H0</accession>
<sequence length="42" mass="4339">AGAVAAAGPVVVVVGTETAIADTMQSRSCKLQHSLCERRKKV</sequence>
<dbReference type="Proteomes" id="UP000460718">
    <property type="component" value="Unassembled WGS sequence"/>
</dbReference>
<evidence type="ECO:0000313" key="7">
    <source>
        <dbReference type="Proteomes" id="UP000437068"/>
    </source>
</evidence>
<reference evidence="9 10" key="1">
    <citation type="submission" date="2018-09" db="EMBL/GenBank/DDBJ databases">
        <title>Genomic investigation of the strawberry pathogen Phytophthora fragariae indicates pathogenicity is determined by transcriptional variation in three key races.</title>
        <authorList>
            <person name="Adams T.M."/>
            <person name="Armitage A.D."/>
            <person name="Sobczyk M.K."/>
            <person name="Bates H.J."/>
            <person name="Dunwell J.M."/>
            <person name="Nellist C.F."/>
            <person name="Harrison R.J."/>
        </authorList>
    </citation>
    <scope>NUCLEOTIDE SEQUENCE [LARGE SCALE GENOMIC DNA]</scope>
    <source>
        <strain evidence="5 7">A4</strain>
        <strain evidence="4 10">BC-23</strain>
        <strain evidence="3 8">NOV-71</strain>
        <strain evidence="1 6">NOV-9</strain>
        <strain evidence="2 9">SCRP245</strain>
    </source>
</reference>
<dbReference type="AlphaFoldDB" id="A0A6A3H2H0"/>
<evidence type="ECO:0000313" key="4">
    <source>
        <dbReference type="EMBL" id="KAE9167393.1"/>
    </source>
</evidence>
<evidence type="ECO:0000313" key="1">
    <source>
        <dbReference type="EMBL" id="KAE8921101.1"/>
    </source>
</evidence>
<dbReference type="Proteomes" id="UP000429523">
    <property type="component" value="Unassembled WGS sequence"/>
</dbReference>
<evidence type="ECO:0000313" key="5">
    <source>
        <dbReference type="EMBL" id="KAE9265277.1"/>
    </source>
</evidence>
<evidence type="ECO:0000313" key="10">
    <source>
        <dbReference type="Proteomes" id="UP000476176"/>
    </source>
</evidence>